<evidence type="ECO:0000313" key="3">
    <source>
        <dbReference type="Proteomes" id="UP001603857"/>
    </source>
</evidence>
<reference evidence="2 3" key="1">
    <citation type="submission" date="2024-08" db="EMBL/GenBank/DDBJ databases">
        <title>Insights into the chromosomal genome structure of Flemingia macrophylla.</title>
        <authorList>
            <person name="Ding Y."/>
            <person name="Zhao Y."/>
            <person name="Bi W."/>
            <person name="Wu M."/>
            <person name="Zhao G."/>
            <person name="Gong Y."/>
            <person name="Li W."/>
            <person name="Zhang P."/>
        </authorList>
    </citation>
    <scope>NUCLEOTIDE SEQUENCE [LARGE SCALE GENOMIC DNA]</scope>
    <source>
        <strain evidence="2">DYQJB</strain>
        <tissue evidence="2">Leaf</tissue>
    </source>
</reference>
<feature type="region of interest" description="Disordered" evidence="1">
    <location>
        <begin position="12"/>
        <end position="42"/>
    </location>
</feature>
<dbReference type="EMBL" id="JBGMDY010000002">
    <property type="protein sequence ID" value="KAL2344865.1"/>
    <property type="molecule type" value="Genomic_DNA"/>
</dbReference>
<name>A0ABD1N9W1_9FABA</name>
<proteinExistence type="predicted"/>
<accession>A0ABD1N9W1</accession>
<gene>
    <name evidence="2" type="ORF">Fmac_006150</name>
</gene>
<dbReference type="AlphaFoldDB" id="A0ABD1N9W1"/>
<comment type="caution">
    <text evidence="2">The sequence shown here is derived from an EMBL/GenBank/DDBJ whole genome shotgun (WGS) entry which is preliminary data.</text>
</comment>
<feature type="region of interest" description="Disordered" evidence="1">
    <location>
        <begin position="77"/>
        <end position="96"/>
    </location>
</feature>
<evidence type="ECO:0000256" key="1">
    <source>
        <dbReference type="SAM" id="MobiDB-lite"/>
    </source>
</evidence>
<sequence>MVETMMIMKFHGSRFSRPGGPSQRGSQVAQVSTKAGWPKSSIVPWRRPRTDEAKLLLDSSRDLLESSLLGLRERKRQERKNDLLESSPLGFERKEPQVKNRERTAYNEIWLYDGLPNTADHIRRVLYVSCDVGGTFQLRPGGKHGWGVQRDDLEHCSLQWGGYNDRHASFFAYYKGDDPQDMHIDEIIHKTSEDKTELLCEMKQKQCKLGYIDFSDPSHKNSVVKRA</sequence>
<organism evidence="2 3">
    <name type="scientific">Flemingia macrophylla</name>
    <dbReference type="NCBI Taxonomy" id="520843"/>
    <lineage>
        <taxon>Eukaryota</taxon>
        <taxon>Viridiplantae</taxon>
        <taxon>Streptophyta</taxon>
        <taxon>Embryophyta</taxon>
        <taxon>Tracheophyta</taxon>
        <taxon>Spermatophyta</taxon>
        <taxon>Magnoliopsida</taxon>
        <taxon>eudicotyledons</taxon>
        <taxon>Gunneridae</taxon>
        <taxon>Pentapetalae</taxon>
        <taxon>rosids</taxon>
        <taxon>fabids</taxon>
        <taxon>Fabales</taxon>
        <taxon>Fabaceae</taxon>
        <taxon>Papilionoideae</taxon>
        <taxon>50 kb inversion clade</taxon>
        <taxon>NPAAA clade</taxon>
        <taxon>indigoferoid/millettioid clade</taxon>
        <taxon>Phaseoleae</taxon>
        <taxon>Flemingia</taxon>
    </lineage>
</organism>
<protein>
    <submittedName>
        <fullName evidence="2">Uncharacterized protein</fullName>
    </submittedName>
</protein>
<evidence type="ECO:0000313" key="2">
    <source>
        <dbReference type="EMBL" id="KAL2344865.1"/>
    </source>
</evidence>
<dbReference type="Proteomes" id="UP001603857">
    <property type="component" value="Unassembled WGS sequence"/>
</dbReference>
<feature type="compositionally biased region" description="Polar residues" evidence="1">
    <location>
        <begin position="23"/>
        <end position="33"/>
    </location>
</feature>
<keyword evidence="3" id="KW-1185">Reference proteome</keyword>